<evidence type="ECO:0000256" key="1">
    <source>
        <dbReference type="ARBA" id="ARBA00004141"/>
    </source>
</evidence>
<comment type="caution">
    <text evidence="16">The sequence shown here is derived from an EMBL/GenBank/DDBJ whole genome shotgun (WGS) entry which is preliminary data.</text>
</comment>
<feature type="transmembrane region" description="Helical" evidence="15">
    <location>
        <begin position="274"/>
        <end position="295"/>
    </location>
</feature>
<dbReference type="STRING" id="46731.A0A3M6U820"/>
<evidence type="ECO:0000256" key="4">
    <source>
        <dbReference type="ARBA" id="ARBA00022989"/>
    </source>
</evidence>
<feature type="transmembrane region" description="Helical" evidence="15">
    <location>
        <begin position="337"/>
        <end position="355"/>
    </location>
</feature>
<proteinExistence type="inferred from homology"/>
<dbReference type="GO" id="GO:0012505">
    <property type="term" value="C:endomembrane system"/>
    <property type="evidence" value="ECO:0007669"/>
    <property type="project" value="TreeGrafter"/>
</dbReference>
<evidence type="ECO:0000256" key="5">
    <source>
        <dbReference type="ARBA" id="ARBA00023136"/>
    </source>
</evidence>
<comment type="catalytic activity">
    <reaction evidence="14">
        <text>a 6-(alpha-D-glucosaminyl)-1-(1,2-diacyl-sn-glycero-3-phospho)-1D-myo-inositol(in) = a 6-(alpha-D-glucosaminyl)-1-(1,2-diacyl-sn-glycero-3-phospho)-1D-myo-inositol(out)</text>
        <dbReference type="Rhea" id="RHEA:71491"/>
        <dbReference type="ChEBI" id="CHEBI:57997"/>
    </reaction>
</comment>
<dbReference type="OMA" id="TTMWRAF"/>
<dbReference type="AlphaFoldDB" id="A0A3M6U820"/>
<evidence type="ECO:0000256" key="8">
    <source>
        <dbReference type="ARBA" id="ARBA00035895"/>
    </source>
</evidence>
<keyword evidence="17" id="KW-1185">Reference proteome</keyword>
<evidence type="ECO:0000256" key="9">
    <source>
        <dbReference type="ARBA" id="ARBA00036810"/>
    </source>
</evidence>
<comment type="catalytic activity">
    <reaction evidence="8">
        <text>a 1,2-diacyl-sn-glycero-3-phospho-(1D-myo-inositol)(in) = a 1,2-diacyl-sn-glycero-3-phospho-(1D-myo-inositol)(out)</text>
        <dbReference type="Rhea" id="RHEA:38691"/>
        <dbReference type="ChEBI" id="CHEBI:57880"/>
    </reaction>
</comment>
<comment type="catalytic activity">
    <reaction evidence="6">
        <text>a 1,2-diacyl-sn-glycero-3-phosphoethanolamine(in) = a 1,2-diacyl-sn-glycero-3-phosphoethanolamine(out)</text>
        <dbReference type="Rhea" id="RHEA:38895"/>
        <dbReference type="ChEBI" id="CHEBI:64612"/>
    </reaction>
</comment>
<dbReference type="PANTHER" id="PTHR21347">
    <property type="entry name" value="CLEFT LIP AND PALATE ASSOCIATED TRANSMEMBRANE PROTEIN-RELATED"/>
    <property type="match status" value="1"/>
</dbReference>
<organism evidence="16 17">
    <name type="scientific">Pocillopora damicornis</name>
    <name type="common">Cauliflower coral</name>
    <name type="synonym">Millepora damicornis</name>
    <dbReference type="NCBI Taxonomy" id="46731"/>
    <lineage>
        <taxon>Eukaryota</taxon>
        <taxon>Metazoa</taxon>
        <taxon>Cnidaria</taxon>
        <taxon>Anthozoa</taxon>
        <taxon>Hexacorallia</taxon>
        <taxon>Scleractinia</taxon>
        <taxon>Astrocoeniina</taxon>
        <taxon>Pocilloporidae</taxon>
        <taxon>Pocillopora</taxon>
    </lineage>
</organism>
<reference evidence="16 17" key="1">
    <citation type="journal article" date="2018" name="Sci. Rep.">
        <title>Comparative analysis of the Pocillopora damicornis genome highlights role of immune system in coral evolution.</title>
        <authorList>
            <person name="Cunning R."/>
            <person name="Bay R.A."/>
            <person name="Gillette P."/>
            <person name="Baker A.C."/>
            <person name="Traylor-Knowles N."/>
        </authorList>
    </citation>
    <scope>NUCLEOTIDE SEQUENCE [LARGE SCALE GENOMIC DNA]</scope>
    <source>
        <strain evidence="16">RSMAS</strain>
        <tissue evidence="16">Whole animal</tissue>
    </source>
</reference>
<evidence type="ECO:0000313" key="17">
    <source>
        <dbReference type="Proteomes" id="UP000275408"/>
    </source>
</evidence>
<evidence type="ECO:0000256" key="14">
    <source>
        <dbReference type="ARBA" id="ARBA00093208"/>
    </source>
</evidence>
<feature type="transmembrane region" description="Helical" evidence="15">
    <location>
        <begin position="394"/>
        <end position="413"/>
    </location>
</feature>
<protein>
    <recommendedName>
        <fullName evidence="10">Lipid scramblase CLPTM1L</fullName>
    </recommendedName>
    <alternativeName>
        <fullName evidence="12">Cisplatin resistance-related protein 9</fullName>
    </alternativeName>
    <alternativeName>
        <fullName evidence="11">Cleft lip and palate transmembrane protein 1-like protein</fullName>
    </alternativeName>
</protein>
<dbReference type="GO" id="GO:0016020">
    <property type="term" value="C:membrane"/>
    <property type="evidence" value="ECO:0007669"/>
    <property type="project" value="UniProtKB-SubCell"/>
</dbReference>
<sequence length="530" mass="61493">MSFVTTVVLILFGLYIVNSVYVIYNLFHVPTCQGGTRQCLKPHGIIDKKLEISIYTSLEEKIQNINKRNSNLLWKSDSFSVSNQFTESINANIPNETRNNGSLYAHIYVYQAGVSPFESEYVSHASAPLTMYSLPKDESINLLSTEKPKKSSVTSNEIPVTHWKPILNFHVLNEKVEFERQAIPSEIYPFIRLAPNKEYLPVLYIDQLGVIYRYLKPVNKSSSEMQLKINYAPISLGKLRIWSSVHHSLKSMKDLGFTDKDLDDVRGIFTDTNLFLLALTFGITVLHLLFDFLAFKNDINYWKHRDSMVGLSMRTVIWRCVSTFIIFLYLMDEQTSLLVLIPAGIGVLIEVWKVTKAFKVNIKWEKGARPSVQFGQRTSKEKETEEFDSEAMRYISYALYPLVIAVAVYSLLYQPQKSWYSWIVRSLVNGVYVFGFLFMLPQLFVNYKLKSVAHLPWRAFMYKAFNTFIDDVFAFIIVMPTAHRLACFRDDVVFVIYLYQRWLYPVDMKRVNEFGVSYEDQGEEDKPHKD</sequence>
<evidence type="ECO:0000256" key="13">
    <source>
        <dbReference type="ARBA" id="ARBA00045827"/>
    </source>
</evidence>
<accession>A0A3M6U820</accession>
<dbReference type="Pfam" id="PF05602">
    <property type="entry name" value="CLPTM1"/>
    <property type="match status" value="1"/>
</dbReference>
<evidence type="ECO:0000256" key="15">
    <source>
        <dbReference type="SAM" id="Phobius"/>
    </source>
</evidence>
<name>A0A3M6U820_POCDA</name>
<feature type="non-terminal residue" evidence="16">
    <location>
        <position position="530"/>
    </location>
</feature>
<comment type="subcellular location">
    <subcellularLocation>
        <location evidence="1">Membrane</location>
        <topology evidence="1">Multi-pass membrane protein</topology>
    </subcellularLocation>
</comment>
<gene>
    <name evidence="16" type="ORF">pdam_00009157</name>
</gene>
<evidence type="ECO:0000256" key="7">
    <source>
        <dbReference type="ARBA" id="ARBA00024631"/>
    </source>
</evidence>
<evidence type="ECO:0000256" key="6">
    <source>
        <dbReference type="ARBA" id="ARBA00024615"/>
    </source>
</evidence>
<feature type="transmembrane region" description="Helical" evidence="15">
    <location>
        <begin position="419"/>
        <end position="440"/>
    </location>
</feature>
<evidence type="ECO:0000256" key="2">
    <source>
        <dbReference type="ARBA" id="ARBA00009310"/>
    </source>
</evidence>
<evidence type="ECO:0000256" key="11">
    <source>
        <dbReference type="ARBA" id="ARBA00042320"/>
    </source>
</evidence>
<keyword evidence="5 15" id="KW-0472">Membrane</keyword>
<comment type="catalytic activity">
    <reaction evidence="9">
        <text>6-(alpha-D-glucosaminyl)-(1-octadecanoyl,2-(9Z)-octadecenoyl-sn-glycero-3-phospho)-1D-myo-inositol(in) = 6-(alpha-D-glucosaminyl)-(1-octadecanoyl,2-(9Z)-octadecenoyl-sn-glycero-3-phospho)-1D-myo-inositol(out)</text>
        <dbReference type="Rhea" id="RHEA:71495"/>
        <dbReference type="ChEBI" id="CHEBI:190691"/>
    </reaction>
</comment>
<dbReference type="InterPro" id="IPR008429">
    <property type="entry name" value="CLPTM1"/>
</dbReference>
<keyword evidence="4 15" id="KW-1133">Transmembrane helix</keyword>
<evidence type="ECO:0000313" key="16">
    <source>
        <dbReference type="EMBL" id="RMX49813.1"/>
    </source>
</evidence>
<feature type="transmembrane region" description="Helical" evidence="15">
    <location>
        <begin position="316"/>
        <end position="331"/>
    </location>
</feature>
<comment type="function">
    <text evidence="13">Scramblase that mediates the translocation of glucosaminylphosphatidylinositol (alpha-D-GlcN-(1-6)-(1,2-diacyl-sn-glycero-3-phospho)-1D-myo-inositol, GlcN-PI) across the endoplasmic reticulum (ER) membrane, from the cytosolic leaflet to the luminal leaflet of the ER membrane, where it participates in the biosynthesis of glycosylphosphatidylinositol (GPI). GPI is a lipid glycoconjugate involved in post-translational modification of proteins. Can also translocate 1,2-diacyl-sn-glycero-3-phospho-(1D-myo-inositol) (phosphatidylinositol or PI), as well as several other phospholipids (1,2-diacyl-sn-glycero-3-phosphocholine, 1,2-diacyl-sn-glycero-3-phosphoethanolamine), and N-acetylglucosaminylphosphatidylinositol (GlcNAc-PI) in vitro.</text>
</comment>
<dbReference type="Proteomes" id="UP000275408">
    <property type="component" value="Unassembled WGS sequence"/>
</dbReference>
<evidence type="ECO:0000256" key="10">
    <source>
        <dbReference type="ARBA" id="ARBA00040905"/>
    </source>
</evidence>
<evidence type="ECO:0000256" key="3">
    <source>
        <dbReference type="ARBA" id="ARBA00022692"/>
    </source>
</evidence>
<evidence type="ECO:0000256" key="12">
    <source>
        <dbReference type="ARBA" id="ARBA00043155"/>
    </source>
</evidence>
<comment type="catalytic activity">
    <reaction evidence="7">
        <text>a 1,2-diacyl-sn-glycero-3-phosphocholine(in) = a 1,2-diacyl-sn-glycero-3-phosphocholine(out)</text>
        <dbReference type="Rhea" id="RHEA:38571"/>
        <dbReference type="ChEBI" id="CHEBI:57643"/>
    </reaction>
</comment>
<keyword evidence="3 15" id="KW-0812">Transmembrane</keyword>
<comment type="similarity">
    <text evidence="2">Belongs to the CLPTM1 family.</text>
</comment>
<dbReference type="OrthoDB" id="378564at2759"/>
<dbReference type="PANTHER" id="PTHR21347:SF0">
    <property type="entry name" value="LIPID SCRAMBLASE CLPTM1L"/>
    <property type="match status" value="1"/>
</dbReference>
<dbReference type="EMBL" id="RCHS01002051">
    <property type="protein sequence ID" value="RMX49813.1"/>
    <property type="molecule type" value="Genomic_DNA"/>
</dbReference>